<dbReference type="OrthoDB" id="10511952at2759"/>
<accession>A0A8T0DDM2</accession>
<evidence type="ECO:0000313" key="1">
    <source>
        <dbReference type="EMBL" id="KAF8565416.1"/>
    </source>
</evidence>
<reference evidence="1 2" key="1">
    <citation type="submission" date="2019-07" db="EMBL/GenBank/DDBJ databases">
        <title>Annotation for the trematode Paragonimus westermani.</title>
        <authorList>
            <person name="Choi Y.-J."/>
        </authorList>
    </citation>
    <scope>NUCLEOTIDE SEQUENCE [LARGE SCALE GENOMIC DNA]</scope>
    <source>
        <strain evidence="1">180907_Pwestermani</strain>
    </source>
</reference>
<organism evidence="1 2">
    <name type="scientific">Paragonimus westermani</name>
    <dbReference type="NCBI Taxonomy" id="34504"/>
    <lineage>
        <taxon>Eukaryota</taxon>
        <taxon>Metazoa</taxon>
        <taxon>Spiralia</taxon>
        <taxon>Lophotrochozoa</taxon>
        <taxon>Platyhelminthes</taxon>
        <taxon>Trematoda</taxon>
        <taxon>Digenea</taxon>
        <taxon>Plagiorchiida</taxon>
        <taxon>Troglotremata</taxon>
        <taxon>Troglotrematidae</taxon>
        <taxon>Paragonimus</taxon>
    </lineage>
</organism>
<name>A0A8T0DDM2_9TREM</name>
<sequence>MDCAPNVESEDAGKDGSVVVVKIWGDIIPVLGQFIHPSLSSPSTSKSHLNDMMTDTMSGLRVRYSSAGNFTGTIADNMLSTYMHRSISPVNLGKWQRMLSSYFPRLPVDPRSLLRTTQSNEVRYSGGEEYVHLGLTGSLLRAC</sequence>
<keyword evidence="2" id="KW-1185">Reference proteome</keyword>
<dbReference type="Proteomes" id="UP000699462">
    <property type="component" value="Unassembled WGS sequence"/>
</dbReference>
<dbReference type="AlphaFoldDB" id="A0A8T0DDM2"/>
<evidence type="ECO:0000313" key="2">
    <source>
        <dbReference type="Proteomes" id="UP000699462"/>
    </source>
</evidence>
<gene>
    <name evidence="1" type="ORF">P879_06406</name>
</gene>
<comment type="caution">
    <text evidence="1">The sequence shown here is derived from an EMBL/GenBank/DDBJ whole genome shotgun (WGS) entry which is preliminary data.</text>
</comment>
<protein>
    <submittedName>
        <fullName evidence="1">Uncharacterized protein</fullName>
    </submittedName>
</protein>
<proteinExistence type="predicted"/>
<dbReference type="EMBL" id="JTDF01006792">
    <property type="protein sequence ID" value="KAF8565416.1"/>
    <property type="molecule type" value="Genomic_DNA"/>
</dbReference>